<evidence type="ECO:0000256" key="1">
    <source>
        <dbReference type="SAM" id="MobiDB-lite"/>
    </source>
</evidence>
<proteinExistence type="predicted"/>
<evidence type="ECO:0000313" key="3">
    <source>
        <dbReference type="Proteomes" id="UP000465609"/>
    </source>
</evidence>
<sequence>MGNNAIAIAGRTMGLDAALARLEHYPACTPTIYDYPGPGHPTAISVDEIRGTRAVSSRISAREGDWFISQASTAPWTSTESSLHEADPGESDGL</sequence>
<dbReference type="RefSeq" id="WP_138229281.1">
    <property type="nucleotide sequence ID" value="NZ_AP022577.1"/>
</dbReference>
<feature type="region of interest" description="Disordered" evidence="1">
    <location>
        <begin position="71"/>
        <end position="94"/>
    </location>
</feature>
<reference evidence="2 3" key="1">
    <citation type="journal article" date="2019" name="Emerg. Microbes Infect.">
        <title>Comprehensive subspecies identification of 175 nontuberculous mycobacteria species based on 7547 genomic profiles.</title>
        <authorList>
            <person name="Matsumoto Y."/>
            <person name="Kinjo T."/>
            <person name="Motooka D."/>
            <person name="Nabeya D."/>
            <person name="Jung N."/>
            <person name="Uechi K."/>
            <person name="Horii T."/>
            <person name="Iida T."/>
            <person name="Fujita J."/>
            <person name="Nakamura S."/>
        </authorList>
    </citation>
    <scope>NUCLEOTIDE SEQUENCE [LARGE SCALE GENOMIC DNA]</scope>
    <source>
        <strain evidence="2 3">JCM 15296</strain>
    </source>
</reference>
<gene>
    <name evidence="2" type="ORF">MAUB_47920</name>
</gene>
<accession>A0ABM7IJT3</accession>
<evidence type="ECO:0000313" key="2">
    <source>
        <dbReference type="EMBL" id="BBX86919.1"/>
    </source>
</evidence>
<dbReference type="Proteomes" id="UP000465609">
    <property type="component" value="Chromosome"/>
</dbReference>
<feature type="compositionally biased region" description="Polar residues" evidence="1">
    <location>
        <begin position="71"/>
        <end position="81"/>
    </location>
</feature>
<protein>
    <submittedName>
        <fullName evidence="2">Uncharacterized protein</fullName>
    </submittedName>
</protein>
<name>A0ABM7IJT3_9MYCO</name>
<keyword evidence="3" id="KW-1185">Reference proteome</keyword>
<dbReference type="EMBL" id="AP022577">
    <property type="protein sequence ID" value="BBX86919.1"/>
    <property type="molecule type" value="Genomic_DNA"/>
</dbReference>
<organism evidence="2 3">
    <name type="scientific">Mycolicibacterium aubagnense</name>
    <dbReference type="NCBI Taxonomy" id="319707"/>
    <lineage>
        <taxon>Bacteria</taxon>
        <taxon>Bacillati</taxon>
        <taxon>Actinomycetota</taxon>
        <taxon>Actinomycetes</taxon>
        <taxon>Mycobacteriales</taxon>
        <taxon>Mycobacteriaceae</taxon>
        <taxon>Mycolicibacterium</taxon>
    </lineage>
</organism>